<dbReference type="PANTHER" id="PTHR43818:SF5">
    <property type="entry name" value="OXIDOREDUCTASE FAMILY PROTEIN"/>
    <property type="match status" value="1"/>
</dbReference>
<accession>A0A399RQN5</accession>
<evidence type="ECO:0000259" key="2">
    <source>
        <dbReference type="Pfam" id="PF22725"/>
    </source>
</evidence>
<evidence type="ECO:0000259" key="1">
    <source>
        <dbReference type="Pfam" id="PF01408"/>
    </source>
</evidence>
<organism evidence="3 4">
    <name type="scientific">Henriciella mobilis</name>
    <dbReference type="NCBI Taxonomy" id="2305467"/>
    <lineage>
        <taxon>Bacteria</taxon>
        <taxon>Pseudomonadati</taxon>
        <taxon>Pseudomonadota</taxon>
        <taxon>Alphaproteobacteria</taxon>
        <taxon>Hyphomonadales</taxon>
        <taxon>Hyphomonadaceae</taxon>
        <taxon>Henriciella</taxon>
    </lineage>
</organism>
<dbReference type="InterPro" id="IPR050463">
    <property type="entry name" value="Gfo/Idh/MocA_oxidrdct_glycsds"/>
</dbReference>
<dbReference type="InterPro" id="IPR000683">
    <property type="entry name" value="Gfo/Idh/MocA-like_OxRdtase_N"/>
</dbReference>
<dbReference type="Proteomes" id="UP000266385">
    <property type="component" value="Unassembled WGS sequence"/>
</dbReference>
<dbReference type="AlphaFoldDB" id="A0A399RQN5"/>
<dbReference type="GO" id="GO:0000166">
    <property type="term" value="F:nucleotide binding"/>
    <property type="evidence" value="ECO:0007669"/>
    <property type="project" value="InterPro"/>
</dbReference>
<dbReference type="SUPFAM" id="SSF55347">
    <property type="entry name" value="Glyceraldehyde-3-phosphate dehydrogenase-like, C-terminal domain"/>
    <property type="match status" value="1"/>
</dbReference>
<dbReference type="OrthoDB" id="9792935at2"/>
<evidence type="ECO:0000313" key="3">
    <source>
        <dbReference type="EMBL" id="RIJ32299.1"/>
    </source>
</evidence>
<dbReference type="InterPro" id="IPR036291">
    <property type="entry name" value="NAD(P)-bd_dom_sf"/>
</dbReference>
<dbReference type="InterPro" id="IPR055170">
    <property type="entry name" value="GFO_IDH_MocA-like_dom"/>
</dbReference>
<dbReference type="PANTHER" id="PTHR43818">
    <property type="entry name" value="BCDNA.GH03377"/>
    <property type="match status" value="1"/>
</dbReference>
<dbReference type="Pfam" id="PF01408">
    <property type="entry name" value="GFO_IDH_MocA"/>
    <property type="match status" value="1"/>
</dbReference>
<protein>
    <submittedName>
        <fullName evidence="3">Gfo/Idh/MocA family oxidoreductase</fullName>
    </submittedName>
</protein>
<gene>
    <name evidence="3" type="ORF">D1223_00070</name>
</gene>
<feature type="domain" description="GFO/IDH/MocA-like oxidoreductase" evidence="2">
    <location>
        <begin position="121"/>
        <end position="229"/>
    </location>
</feature>
<dbReference type="Gene3D" id="3.40.50.720">
    <property type="entry name" value="NAD(P)-binding Rossmann-like Domain"/>
    <property type="match status" value="1"/>
</dbReference>
<dbReference type="SUPFAM" id="SSF51735">
    <property type="entry name" value="NAD(P)-binding Rossmann-fold domains"/>
    <property type="match status" value="1"/>
</dbReference>
<name>A0A399RQN5_9PROT</name>
<dbReference type="Pfam" id="PF22725">
    <property type="entry name" value="GFO_IDH_MocA_C3"/>
    <property type="match status" value="1"/>
</dbReference>
<feature type="domain" description="Gfo/Idh/MocA-like oxidoreductase N-terminal" evidence="1">
    <location>
        <begin position="6"/>
        <end position="109"/>
    </location>
</feature>
<evidence type="ECO:0000313" key="4">
    <source>
        <dbReference type="Proteomes" id="UP000266385"/>
    </source>
</evidence>
<dbReference type="RefSeq" id="WP_119374380.1">
    <property type="nucleotide sequence ID" value="NZ_QWFX01000005.1"/>
</dbReference>
<comment type="caution">
    <text evidence="3">The sequence shown here is derived from an EMBL/GenBank/DDBJ whole genome shotgun (WGS) entry which is preliminary data.</text>
</comment>
<dbReference type="EMBL" id="QWFX01000005">
    <property type="protein sequence ID" value="RIJ32299.1"/>
    <property type="molecule type" value="Genomic_DNA"/>
</dbReference>
<sequence length="320" mass="34542">MSSLRFAILGKSQLAAQRCQAIARHAGAQIVSTWAPDDVANFTEDNWREAFDPARIDAVILALPPHLAATASLWALGAGIHVLSELPGGLSVEDIINLRRAERDSDAILKFGCSLRYHESVRAAVDLVRAEPYGKLLTARAVYGHAGFPSADAEQQGILIGHGIHMLDLLHLFCGPFESVKAMAPDEPGSGSNLFAIMKAGSGALAQLHASATSWRQTFRLELGYEEGYVWLDGHLPGLEAYGPEMLIHAPLSRDRDGTPRPNPAESVSEFTRIDFADQELAEFIDALAGRGSICHGTSHHAFDAMNIAQRICAATETWA</sequence>
<keyword evidence="4" id="KW-1185">Reference proteome</keyword>
<dbReference type="Gene3D" id="3.30.360.10">
    <property type="entry name" value="Dihydrodipicolinate Reductase, domain 2"/>
    <property type="match status" value="1"/>
</dbReference>
<reference evidence="3 4" key="1">
    <citation type="submission" date="2018-08" db="EMBL/GenBank/DDBJ databases">
        <title>Henriciella mobilis sp. nov., isolated from seawater.</title>
        <authorList>
            <person name="Cheng H."/>
            <person name="Wu Y.-H."/>
            <person name="Xu X.-W."/>
            <person name="Guo L.-L."/>
        </authorList>
    </citation>
    <scope>NUCLEOTIDE SEQUENCE [LARGE SCALE GENOMIC DNA]</scope>
    <source>
        <strain evidence="3 4">JN25</strain>
    </source>
</reference>
<proteinExistence type="predicted"/>